<accession>A0A6V7H5W9</accession>
<dbReference type="GO" id="GO:0051087">
    <property type="term" value="F:protein-folding chaperone binding"/>
    <property type="evidence" value="ECO:0007669"/>
    <property type="project" value="TreeGrafter"/>
</dbReference>
<dbReference type="InterPro" id="IPR007853">
    <property type="entry name" value="Znf_DNL-typ"/>
</dbReference>
<dbReference type="EMBL" id="CAJDYZ010007702">
    <property type="protein sequence ID" value="CAD1474570.1"/>
    <property type="molecule type" value="Genomic_DNA"/>
</dbReference>
<proteinExistence type="predicted"/>
<dbReference type="GO" id="GO:0006457">
    <property type="term" value="P:protein folding"/>
    <property type="evidence" value="ECO:0007669"/>
    <property type="project" value="TreeGrafter"/>
</dbReference>
<reference evidence="7" key="1">
    <citation type="submission" date="2020-07" db="EMBL/GenBank/DDBJ databases">
        <authorList>
            <person name="Nazaruddin N."/>
        </authorList>
    </citation>
    <scope>NUCLEOTIDE SEQUENCE</scope>
</reference>
<evidence type="ECO:0000259" key="6">
    <source>
        <dbReference type="PROSITE" id="PS51501"/>
    </source>
</evidence>
<evidence type="ECO:0000313" key="7">
    <source>
        <dbReference type="EMBL" id="CAD1474570.1"/>
    </source>
</evidence>
<dbReference type="GO" id="GO:0005739">
    <property type="term" value="C:mitochondrion"/>
    <property type="evidence" value="ECO:0007669"/>
    <property type="project" value="TreeGrafter"/>
</dbReference>
<feature type="domain" description="DNL-type" evidence="6">
    <location>
        <begin position="78"/>
        <end position="173"/>
    </location>
</feature>
<dbReference type="AlphaFoldDB" id="A0A6V7H5W9"/>
<keyword evidence="3" id="KW-0862">Zinc</keyword>
<dbReference type="PROSITE" id="PS51501">
    <property type="entry name" value="ZF_DNL"/>
    <property type="match status" value="1"/>
</dbReference>
<sequence length="202" mass="23840">RSDKKRRKIIMFSLRQIFQRGMQLALTREPINLHQIPISKEKFTVSPHDQIFIRMKTNFSELPEENKEEDSTKHILGKICGKLKVMFTCKKCNYRNGKIISKLAYEKGLVIIRCDCCKNNHLIADNLGWFEELKNKGNIEKLMAEKGETVRKIQNDVEGYIEAVAKEEFDLIRHNKEREQRLIEEQNKTQDQNKKIKSMEES</sequence>
<keyword evidence="1" id="KW-0479">Metal-binding</keyword>
<keyword evidence="8" id="KW-1185">Reference proteome</keyword>
<dbReference type="Pfam" id="PF05180">
    <property type="entry name" value="zf-DNL"/>
    <property type="match status" value="1"/>
</dbReference>
<dbReference type="OrthoDB" id="512667at2759"/>
<comment type="caution">
    <text evidence="7">The sequence shown here is derived from an EMBL/GenBank/DDBJ whole genome shotgun (WGS) entry which is preliminary data.</text>
</comment>
<dbReference type="GO" id="GO:0008270">
    <property type="term" value="F:zinc ion binding"/>
    <property type="evidence" value="ECO:0007669"/>
    <property type="project" value="UniProtKB-KW"/>
</dbReference>
<feature type="non-terminal residue" evidence="7">
    <location>
        <position position="1"/>
    </location>
</feature>
<dbReference type="PANTHER" id="PTHR20922">
    <property type="entry name" value="DNL-TYPE ZINC FINGER PROTEIN"/>
    <property type="match status" value="1"/>
</dbReference>
<organism evidence="7 8">
    <name type="scientific">Heterotrigona itama</name>
    <dbReference type="NCBI Taxonomy" id="395501"/>
    <lineage>
        <taxon>Eukaryota</taxon>
        <taxon>Metazoa</taxon>
        <taxon>Ecdysozoa</taxon>
        <taxon>Arthropoda</taxon>
        <taxon>Hexapoda</taxon>
        <taxon>Insecta</taxon>
        <taxon>Pterygota</taxon>
        <taxon>Neoptera</taxon>
        <taxon>Endopterygota</taxon>
        <taxon>Hymenoptera</taxon>
        <taxon>Apocrita</taxon>
        <taxon>Aculeata</taxon>
        <taxon>Apoidea</taxon>
        <taxon>Anthophila</taxon>
        <taxon>Apidae</taxon>
        <taxon>Heterotrigona</taxon>
    </lineage>
</organism>
<dbReference type="InterPro" id="IPR024158">
    <property type="entry name" value="Mt_import_TIM15"/>
</dbReference>
<protein>
    <recommendedName>
        <fullName evidence="6">DNL-type domain-containing protein</fullName>
    </recommendedName>
</protein>
<dbReference type="GO" id="GO:0030150">
    <property type="term" value="P:protein import into mitochondrial matrix"/>
    <property type="evidence" value="ECO:0007669"/>
    <property type="project" value="TreeGrafter"/>
</dbReference>
<evidence type="ECO:0000313" key="8">
    <source>
        <dbReference type="Proteomes" id="UP000752696"/>
    </source>
</evidence>
<evidence type="ECO:0000256" key="3">
    <source>
        <dbReference type="ARBA" id="ARBA00022833"/>
    </source>
</evidence>
<feature type="region of interest" description="Disordered" evidence="5">
    <location>
        <begin position="181"/>
        <end position="202"/>
    </location>
</feature>
<dbReference type="PANTHER" id="PTHR20922:SF13">
    <property type="entry name" value="DNL-TYPE ZINC FINGER PROTEIN"/>
    <property type="match status" value="1"/>
</dbReference>
<dbReference type="Proteomes" id="UP000752696">
    <property type="component" value="Unassembled WGS sequence"/>
</dbReference>
<evidence type="ECO:0000256" key="4">
    <source>
        <dbReference type="PROSITE-ProRule" id="PRU00834"/>
    </source>
</evidence>
<dbReference type="GO" id="GO:0050821">
    <property type="term" value="P:protein stabilization"/>
    <property type="evidence" value="ECO:0007669"/>
    <property type="project" value="TreeGrafter"/>
</dbReference>
<feature type="non-terminal residue" evidence="7">
    <location>
        <position position="202"/>
    </location>
</feature>
<evidence type="ECO:0000256" key="1">
    <source>
        <dbReference type="ARBA" id="ARBA00022723"/>
    </source>
</evidence>
<name>A0A6V7H5W9_9HYME</name>
<evidence type="ECO:0000256" key="2">
    <source>
        <dbReference type="ARBA" id="ARBA00022771"/>
    </source>
</evidence>
<keyword evidence="2 4" id="KW-0863">Zinc-finger</keyword>
<evidence type="ECO:0000256" key="5">
    <source>
        <dbReference type="SAM" id="MobiDB-lite"/>
    </source>
</evidence>
<gene>
    <name evidence="7" type="ORF">MHI_LOCUS478687</name>
</gene>